<evidence type="ECO:0000313" key="1">
    <source>
        <dbReference type="EMBL" id="HIZ18766.1"/>
    </source>
</evidence>
<organism evidence="1 2">
    <name type="scientific">Candidatus Olsenella stercoravium</name>
    <dbReference type="NCBI Taxonomy" id="2838713"/>
    <lineage>
        <taxon>Bacteria</taxon>
        <taxon>Bacillati</taxon>
        <taxon>Actinomycetota</taxon>
        <taxon>Coriobacteriia</taxon>
        <taxon>Coriobacteriales</taxon>
        <taxon>Atopobiaceae</taxon>
        <taxon>Olsenella</taxon>
    </lineage>
</organism>
<evidence type="ECO:0000313" key="2">
    <source>
        <dbReference type="Proteomes" id="UP000824029"/>
    </source>
</evidence>
<name>A0A9D2IPU1_9ACTN</name>
<reference evidence="1" key="2">
    <citation type="submission" date="2021-04" db="EMBL/GenBank/DDBJ databases">
        <authorList>
            <person name="Gilroy R."/>
        </authorList>
    </citation>
    <scope>NUCLEOTIDE SEQUENCE</scope>
    <source>
        <strain evidence="1">ChiHecolR3B27-1887</strain>
    </source>
</reference>
<proteinExistence type="predicted"/>
<reference evidence="1" key="1">
    <citation type="journal article" date="2021" name="PeerJ">
        <title>Extensive microbial diversity within the chicken gut microbiome revealed by metagenomics and culture.</title>
        <authorList>
            <person name="Gilroy R."/>
            <person name="Ravi A."/>
            <person name="Getino M."/>
            <person name="Pursley I."/>
            <person name="Horton D.L."/>
            <person name="Alikhan N.F."/>
            <person name="Baker D."/>
            <person name="Gharbi K."/>
            <person name="Hall N."/>
            <person name="Watson M."/>
            <person name="Adriaenssens E.M."/>
            <person name="Foster-Nyarko E."/>
            <person name="Jarju S."/>
            <person name="Secka A."/>
            <person name="Antonio M."/>
            <person name="Oren A."/>
            <person name="Chaudhuri R.R."/>
            <person name="La Ragione R."/>
            <person name="Hildebrand F."/>
            <person name="Pallen M.J."/>
        </authorList>
    </citation>
    <scope>NUCLEOTIDE SEQUENCE</scope>
    <source>
        <strain evidence="1">ChiHecolR3B27-1887</strain>
    </source>
</reference>
<sequence length="210" mass="23719">MWWFENVRYVSLYRGELHDFLGTGTDDPFGGRTVTACVDPVEFPKKPERDGGVTPRIVRPECLMTVTLPELAAMISRGQTVLPGVCDGRRRAEDWKAQELFFIDVDNDEAMVARGHRPLDVTDAVQRAFECGLPLALSYESFSSTKKQQKYRLAFVAPSIIRDRDEATRFLRGLLAAYPEADPSCKDLSRLFFGTDKEVCVWGRSASMTR</sequence>
<comment type="caution">
    <text evidence="1">The sequence shown here is derived from an EMBL/GenBank/DDBJ whole genome shotgun (WGS) entry which is preliminary data.</text>
</comment>
<dbReference type="AlphaFoldDB" id="A0A9D2IPU1"/>
<dbReference type="EMBL" id="DXBZ01000129">
    <property type="protein sequence ID" value="HIZ18766.1"/>
    <property type="molecule type" value="Genomic_DNA"/>
</dbReference>
<dbReference type="Proteomes" id="UP000824029">
    <property type="component" value="Unassembled WGS sequence"/>
</dbReference>
<protein>
    <submittedName>
        <fullName evidence="1">Uncharacterized protein</fullName>
    </submittedName>
</protein>
<gene>
    <name evidence="1" type="ORF">IAA22_06635</name>
</gene>
<accession>A0A9D2IPU1</accession>